<dbReference type="InterPro" id="IPR005467">
    <property type="entry name" value="His_kinase_dom"/>
</dbReference>
<dbReference type="SUPFAM" id="SSF55781">
    <property type="entry name" value="GAF domain-like"/>
    <property type="match status" value="1"/>
</dbReference>
<feature type="domain" description="PAS" evidence="8">
    <location>
        <begin position="783"/>
        <end position="850"/>
    </location>
</feature>
<comment type="catalytic activity">
    <reaction evidence="1">
        <text>ATP + protein L-histidine = ADP + protein N-phospho-L-histidine.</text>
        <dbReference type="EC" id="2.7.13.3"/>
    </reaction>
</comment>
<dbReference type="FunFam" id="3.30.565.10:FF:000006">
    <property type="entry name" value="Sensor histidine kinase WalK"/>
    <property type="match status" value="1"/>
</dbReference>
<dbReference type="SMART" id="SM00086">
    <property type="entry name" value="PAC"/>
    <property type="match status" value="5"/>
</dbReference>
<dbReference type="Pfam" id="PF00512">
    <property type="entry name" value="HisKA"/>
    <property type="match status" value="1"/>
</dbReference>
<dbReference type="InterPro" id="IPR013656">
    <property type="entry name" value="PAS_4"/>
</dbReference>
<evidence type="ECO:0000256" key="6">
    <source>
        <dbReference type="SAM" id="Coils"/>
    </source>
</evidence>
<dbReference type="Pfam" id="PF13185">
    <property type="entry name" value="GAF_2"/>
    <property type="match status" value="1"/>
</dbReference>
<dbReference type="CDD" id="cd00130">
    <property type="entry name" value="PAS"/>
    <property type="match status" value="6"/>
</dbReference>
<dbReference type="SMART" id="SM00388">
    <property type="entry name" value="HisKA"/>
    <property type="match status" value="1"/>
</dbReference>
<keyword evidence="5" id="KW-0418">Kinase</keyword>
<evidence type="ECO:0000256" key="3">
    <source>
        <dbReference type="ARBA" id="ARBA00022553"/>
    </source>
</evidence>
<evidence type="ECO:0000256" key="1">
    <source>
        <dbReference type="ARBA" id="ARBA00000085"/>
    </source>
</evidence>
<keyword evidence="6" id="KW-0175">Coiled coil</keyword>
<dbReference type="Gene3D" id="3.30.565.10">
    <property type="entry name" value="Histidine kinase-like ATPase, C-terminal domain"/>
    <property type="match status" value="1"/>
</dbReference>
<dbReference type="InterPro" id="IPR001610">
    <property type="entry name" value="PAC"/>
</dbReference>
<name>A0A5B8YI90_9FLAO</name>
<dbReference type="GO" id="GO:0000155">
    <property type="term" value="F:phosphorelay sensor kinase activity"/>
    <property type="evidence" value="ECO:0007669"/>
    <property type="project" value="InterPro"/>
</dbReference>
<dbReference type="PROSITE" id="PS50109">
    <property type="entry name" value="HIS_KIN"/>
    <property type="match status" value="1"/>
</dbReference>
<dbReference type="CDD" id="cd00082">
    <property type="entry name" value="HisKA"/>
    <property type="match status" value="1"/>
</dbReference>
<protein>
    <recommendedName>
        <fullName evidence="2">histidine kinase</fullName>
        <ecNumber evidence="2">2.7.13.3</ecNumber>
    </recommendedName>
</protein>
<dbReference type="Pfam" id="PF02518">
    <property type="entry name" value="HATPase_c"/>
    <property type="match status" value="1"/>
</dbReference>
<dbReference type="Pfam" id="PF13426">
    <property type="entry name" value="PAS_9"/>
    <property type="match status" value="1"/>
</dbReference>
<evidence type="ECO:0000259" key="7">
    <source>
        <dbReference type="PROSITE" id="PS50109"/>
    </source>
</evidence>
<dbReference type="Pfam" id="PF00989">
    <property type="entry name" value="PAS"/>
    <property type="match status" value="1"/>
</dbReference>
<accession>A0A5B8YI90</accession>
<evidence type="ECO:0000313" key="11">
    <source>
        <dbReference type="Proteomes" id="UP000321954"/>
    </source>
</evidence>
<proteinExistence type="predicted"/>
<dbReference type="InterPro" id="IPR000700">
    <property type="entry name" value="PAS-assoc_C"/>
</dbReference>
<dbReference type="EMBL" id="CP042476">
    <property type="protein sequence ID" value="QED36547.1"/>
    <property type="molecule type" value="Genomic_DNA"/>
</dbReference>
<evidence type="ECO:0000256" key="4">
    <source>
        <dbReference type="ARBA" id="ARBA00022679"/>
    </source>
</evidence>
<dbReference type="InterPro" id="IPR035965">
    <property type="entry name" value="PAS-like_dom_sf"/>
</dbReference>
<evidence type="ECO:0000259" key="8">
    <source>
        <dbReference type="PROSITE" id="PS50112"/>
    </source>
</evidence>
<dbReference type="InterPro" id="IPR003594">
    <property type="entry name" value="HATPase_dom"/>
</dbReference>
<dbReference type="SUPFAM" id="SSF55874">
    <property type="entry name" value="ATPase domain of HSP90 chaperone/DNA topoisomerase II/histidine kinase"/>
    <property type="match status" value="1"/>
</dbReference>
<dbReference type="Pfam" id="PF08448">
    <property type="entry name" value="PAS_4"/>
    <property type="match status" value="1"/>
</dbReference>
<dbReference type="Gene3D" id="1.10.287.130">
    <property type="match status" value="1"/>
</dbReference>
<evidence type="ECO:0000259" key="9">
    <source>
        <dbReference type="PROSITE" id="PS50113"/>
    </source>
</evidence>
<evidence type="ECO:0000256" key="5">
    <source>
        <dbReference type="ARBA" id="ARBA00022777"/>
    </source>
</evidence>
<dbReference type="PANTHER" id="PTHR43304">
    <property type="entry name" value="PHYTOCHROME-LIKE PROTEIN CPH1"/>
    <property type="match status" value="1"/>
</dbReference>
<sequence length="1264" mass="145340">MSRDFRKSQSSHKIGEISAELGTTKSISPPPIIIINPTGKILSISLSAKEKLDEAGKDISSSGDSIYSLFSHDSSSNFKNIFQKVLYNFSEEIYQSNWGEEEVNLKLTPVFDQNFLVKKIQISIEESLPISDGGGKRFHKILEQSLDIICTLDDKGVFRDVSSASYRILGYKPQELVGRKYLDFLYPEDMEVSTLNELAIRSGQEKNYLTNRFIHKDGTLVPIIWSAKWDEDENLMFCIGKDASEIREIELRSQEERSMLKAIIDNIPDYIFVIDQDHKTILTNKKFYSDYLGKNSEEETLGLRPVDYFPVEEGLEIMEDNSRIMKSGIPVLNRRDAVYDHKGKKDIILLTKVPFKDENGKVNGLVGIARNITDSYNLEKEQKFVSRLITALGKSESLSSAFSKTLKLISKFLNFESAEAWEIGYDKSILLKSADYKGFSTLKNTDFSKGEGLPGITWKSGKVQVWQDLENDARFIRKEEILEKKLNLGIGIPIIFKEEVIAALTFFGRREKHIELKSKAILKRLAYQISNDVQRKMTENRLNDLFLHSTNLIAVVGMDGYLKKVNPAFTRIFGYAEAYLLTTPFTEFLHPDEKETAISRLKEVAAGLSPKPFQNRCLTHSGEWKWISWTPSLLIEKGIVHVFGMDVTPIKTINLELLKYKNIIESSKDGIGLYSVGTGDVFLNNAFKETLEYEEDELLGEGALEKVYVDKELAYQIYKILISGNYWEGDLQLRNKSGKLLDFYFSGGPIYNRKGELIALFAIHTDISERKRYEVTLKEYGGRIENILESITDGFFSLTPTWEVTYWNKAAENLLGVSREEILGKELWNYFPEAKALLFYSKYEEAMRKNIKVTFEEYFEPLATWFEVNVYPKVDGLSVYFKDITGRKKFDSEIKLARDRFELVARASREAVYDWNISTNLLEWSESYYEVYGFPKISPEKTLQQWELNIHKHDRENVVKKLNASLKSSDEVWNCEYRLIQPDKKIAVVRERGFIIRDENGEAIRMIGSLQDITQLTQNERALEELNHELEKHSRELAVSNAELEQFAYIASHDLQEPLRMVTGFLTQLQRKYDDQLDDKARQYIHFATDGAVRMRQIILDLLDYSRVGKLKYNYEIIDLNLLVNDIIKLHYNLIQDTKTIIEINDLPIIKAALTPLQRVLSNLITNSIKYSKEEVSPVIKISVIEQAKEWEIIVTDNGIGINELFYDKIFVIFQRLHSRDDYSGTGIGLAICKKIVENHGGKIWVVSQEGVGSSFHFTIPKHF</sequence>
<feature type="domain" description="PAS" evidence="8">
    <location>
        <begin position="538"/>
        <end position="608"/>
    </location>
</feature>
<dbReference type="InterPro" id="IPR036097">
    <property type="entry name" value="HisK_dim/P_sf"/>
</dbReference>
<dbReference type="AlphaFoldDB" id="A0A5B8YI90"/>
<feature type="domain" description="PAC" evidence="9">
    <location>
        <begin position="332"/>
        <end position="384"/>
    </location>
</feature>
<keyword evidence="11" id="KW-1185">Reference proteome</keyword>
<dbReference type="KEGG" id="anp:FK178_01920"/>
<feature type="coiled-coil region" evidence="6">
    <location>
        <begin position="1013"/>
        <end position="1043"/>
    </location>
</feature>
<evidence type="ECO:0000313" key="10">
    <source>
        <dbReference type="EMBL" id="QED36547.1"/>
    </source>
</evidence>
<dbReference type="OrthoDB" id="9124519at2"/>
<dbReference type="InterPro" id="IPR052162">
    <property type="entry name" value="Sensor_kinase/Photoreceptor"/>
</dbReference>
<dbReference type="InterPro" id="IPR000014">
    <property type="entry name" value="PAS"/>
</dbReference>
<dbReference type="PRINTS" id="PR00344">
    <property type="entry name" value="BCTRLSENSOR"/>
</dbReference>
<organism evidence="10 11">
    <name type="scientific">Antarcticibacterium arcticum</name>
    <dbReference type="NCBI Taxonomy" id="2585771"/>
    <lineage>
        <taxon>Bacteria</taxon>
        <taxon>Pseudomonadati</taxon>
        <taxon>Bacteroidota</taxon>
        <taxon>Flavobacteriia</taxon>
        <taxon>Flavobacteriales</taxon>
        <taxon>Flavobacteriaceae</taxon>
        <taxon>Antarcticibacterium</taxon>
    </lineage>
</organism>
<dbReference type="InterPro" id="IPR013655">
    <property type="entry name" value="PAS_fold_3"/>
</dbReference>
<gene>
    <name evidence="10" type="ORF">FK178_01920</name>
</gene>
<dbReference type="PANTHER" id="PTHR43304:SF1">
    <property type="entry name" value="PAC DOMAIN-CONTAINING PROTEIN"/>
    <property type="match status" value="1"/>
</dbReference>
<dbReference type="Pfam" id="PF08447">
    <property type="entry name" value="PAS_3"/>
    <property type="match status" value="3"/>
</dbReference>
<keyword evidence="4" id="KW-0808">Transferase</keyword>
<evidence type="ECO:0000256" key="2">
    <source>
        <dbReference type="ARBA" id="ARBA00012438"/>
    </source>
</evidence>
<dbReference type="RefSeq" id="WP_146830463.1">
    <property type="nucleotide sequence ID" value="NZ_CP042476.1"/>
</dbReference>
<dbReference type="EC" id="2.7.13.3" evidence="2"/>
<dbReference type="InterPro" id="IPR003661">
    <property type="entry name" value="HisK_dim/P_dom"/>
</dbReference>
<reference evidence="10 11" key="1">
    <citation type="submission" date="2019-08" db="EMBL/GenBank/DDBJ databases">
        <title>Antarcticibacterium arcticum sp. nov., a bacterium isolated from marine sediment of the Canadian Beaufort Sea.</title>
        <authorList>
            <person name="Lee Y.M."/>
            <person name="Baek K."/>
            <person name="Lee D.-H."/>
            <person name="Shin S.C."/>
            <person name="Jin Y.K."/>
            <person name="Park Y."/>
        </authorList>
    </citation>
    <scope>NUCLEOTIDE SEQUENCE [LARGE SCALE GENOMIC DNA]</scope>
    <source>
        <strain evidence="10 11">PAMC 28998</strain>
    </source>
</reference>
<dbReference type="SUPFAM" id="SSF47384">
    <property type="entry name" value="Homodimeric domain of signal transducing histidine kinase"/>
    <property type="match status" value="1"/>
</dbReference>
<dbReference type="Gene3D" id="3.30.450.40">
    <property type="match status" value="1"/>
</dbReference>
<feature type="domain" description="PAC" evidence="9">
    <location>
        <begin position="973"/>
        <end position="1025"/>
    </location>
</feature>
<keyword evidence="3" id="KW-0597">Phosphoprotein</keyword>
<dbReference type="Proteomes" id="UP000321954">
    <property type="component" value="Chromosome"/>
</dbReference>
<feature type="domain" description="PAS" evidence="8">
    <location>
        <begin position="134"/>
        <end position="191"/>
    </location>
</feature>
<dbReference type="InterPro" id="IPR029016">
    <property type="entry name" value="GAF-like_dom_sf"/>
</dbReference>
<dbReference type="SMART" id="SM00091">
    <property type="entry name" value="PAS"/>
    <property type="match status" value="7"/>
</dbReference>
<dbReference type="InterPro" id="IPR003018">
    <property type="entry name" value="GAF"/>
</dbReference>
<feature type="domain" description="Histidine kinase" evidence="7">
    <location>
        <begin position="1050"/>
        <end position="1264"/>
    </location>
</feature>
<feature type="domain" description="PAC" evidence="9">
    <location>
        <begin position="727"/>
        <end position="779"/>
    </location>
</feature>
<dbReference type="InterPro" id="IPR004358">
    <property type="entry name" value="Sig_transdc_His_kin-like_C"/>
</dbReference>
<dbReference type="GO" id="GO:0006355">
    <property type="term" value="P:regulation of DNA-templated transcription"/>
    <property type="evidence" value="ECO:0007669"/>
    <property type="project" value="InterPro"/>
</dbReference>
<dbReference type="PROSITE" id="PS50113">
    <property type="entry name" value="PAC"/>
    <property type="match status" value="3"/>
</dbReference>
<dbReference type="InterPro" id="IPR013767">
    <property type="entry name" value="PAS_fold"/>
</dbReference>
<dbReference type="SMART" id="SM00387">
    <property type="entry name" value="HATPase_c"/>
    <property type="match status" value="1"/>
</dbReference>
<dbReference type="NCBIfam" id="TIGR00229">
    <property type="entry name" value="sensory_box"/>
    <property type="match status" value="5"/>
</dbReference>
<dbReference type="InterPro" id="IPR036890">
    <property type="entry name" value="HATPase_C_sf"/>
</dbReference>
<dbReference type="Gene3D" id="3.30.450.20">
    <property type="entry name" value="PAS domain"/>
    <property type="match status" value="6"/>
</dbReference>
<dbReference type="SUPFAM" id="SSF55785">
    <property type="entry name" value="PYP-like sensor domain (PAS domain)"/>
    <property type="match status" value="6"/>
</dbReference>
<dbReference type="PROSITE" id="PS50112">
    <property type="entry name" value="PAS"/>
    <property type="match status" value="3"/>
</dbReference>